<dbReference type="OrthoDB" id="1523296at2"/>
<dbReference type="Pfam" id="PF06996">
    <property type="entry name" value="T6SS_TssG"/>
    <property type="match status" value="1"/>
</dbReference>
<dbReference type="InterPro" id="IPR010732">
    <property type="entry name" value="T6SS_TssG-like"/>
</dbReference>
<evidence type="ECO:0000313" key="2">
    <source>
        <dbReference type="Proteomes" id="UP000321304"/>
    </source>
</evidence>
<sequence length="328" mass="36592">MASEKRIDQPVLTASEDLSELATYGFFSLAALLERRFGNAPPIGSTDDPAREAVRFRATPTLGFPAEEIAQVRQVQAATERVEVYVNLLGLHGPSSPLPPFYTERVMDADGTGSLGEFFDFFNHRLISLLLRIWRYYRHHLRFEEGETDAISVLVGALFGLMPRGGTTDEREWRARLLPHAGALALPSRSARLVAGVISSHLNIPARVEEFVWREIDIPPEAQWRLGQPGLQLGIDTLAGDTMPDVAGKFRICIGPLNQQQFRSLLPGREAHGILCRLVNVILREPLAWDLQLELAPREMPEWTLGEGELGWTTTIEPLERAESSILL</sequence>
<gene>
    <name evidence="1" type="ORF">FBZ93_11169</name>
</gene>
<dbReference type="PANTHER" id="PTHR35564:SF3">
    <property type="entry name" value="TYPE VI SECRETION SYSTEM BASEPLATE SUBUNIT TSSG"/>
    <property type="match status" value="1"/>
</dbReference>
<dbReference type="PANTHER" id="PTHR35564">
    <property type="match status" value="1"/>
</dbReference>
<accession>A0A560LID3</accession>
<name>A0A560LID3_9BRAD</name>
<evidence type="ECO:0000313" key="1">
    <source>
        <dbReference type="EMBL" id="TWB93030.1"/>
    </source>
</evidence>
<dbReference type="Proteomes" id="UP000321304">
    <property type="component" value="Unassembled WGS sequence"/>
</dbReference>
<protein>
    <submittedName>
        <fullName evidence="1">Type VI secretion system protein ImpH</fullName>
    </submittedName>
</protein>
<dbReference type="RefSeq" id="WP_146990087.1">
    <property type="nucleotide sequence ID" value="NZ_VITY01000011.1"/>
</dbReference>
<comment type="caution">
    <text evidence="1">The sequence shown here is derived from an EMBL/GenBank/DDBJ whole genome shotgun (WGS) entry which is preliminary data.</text>
</comment>
<reference evidence="1 2" key="1">
    <citation type="submission" date="2019-06" db="EMBL/GenBank/DDBJ databases">
        <title>Genomic Encyclopedia of Type Strains, Phase IV (KMG-V): Genome sequencing to study the core and pangenomes of soil and plant-associated prokaryotes.</title>
        <authorList>
            <person name="Whitman W."/>
        </authorList>
    </citation>
    <scope>NUCLEOTIDE SEQUENCE [LARGE SCALE GENOMIC DNA]</scope>
    <source>
        <strain evidence="1 2">BR 10355</strain>
    </source>
</reference>
<dbReference type="EMBL" id="VITY01000011">
    <property type="protein sequence ID" value="TWB93030.1"/>
    <property type="molecule type" value="Genomic_DNA"/>
</dbReference>
<dbReference type="NCBIfam" id="TIGR03347">
    <property type="entry name" value="VI_chp_1"/>
    <property type="match status" value="1"/>
</dbReference>
<organism evidence="1 2">
    <name type="scientific">Bradyrhizobium macuxiense</name>
    <dbReference type="NCBI Taxonomy" id="1755647"/>
    <lineage>
        <taxon>Bacteria</taxon>
        <taxon>Pseudomonadati</taxon>
        <taxon>Pseudomonadota</taxon>
        <taxon>Alphaproteobacteria</taxon>
        <taxon>Hyphomicrobiales</taxon>
        <taxon>Nitrobacteraceae</taxon>
        <taxon>Bradyrhizobium</taxon>
    </lineage>
</organism>
<keyword evidence="2" id="KW-1185">Reference proteome</keyword>
<dbReference type="AlphaFoldDB" id="A0A560LID3"/>
<proteinExistence type="predicted"/>